<dbReference type="GO" id="GO:0016567">
    <property type="term" value="P:protein ubiquitination"/>
    <property type="evidence" value="ECO:0007669"/>
    <property type="project" value="UniProtKB-UniPathway"/>
</dbReference>
<dbReference type="InterPro" id="IPR001841">
    <property type="entry name" value="Znf_RING"/>
</dbReference>
<dbReference type="Proteomes" id="UP000193467">
    <property type="component" value="Unassembled WGS sequence"/>
</dbReference>
<dbReference type="UniPathway" id="UPA00143"/>
<organism evidence="2 3">
    <name type="scientific">Leucosporidium creatinivorum</name>
    <dbReference type="NCBI Taxonomy" id="106004"/>
    <lineage>
        <taxon>Eukaryota</taxon>
        <taxon>Fungi</taxon>
        <taxon>Dikarya</taxon>
        <taxon>Basidiomycota</taxon>
        <taxon>Pucciniomycotina</taxon>
        <taxon>Microbotryomycetes</taxon>
        <taxon>Leucosporidiales</taxon>
        <taxon>Leucosporidium</taxon>
    </lineage>
</organism>
<dbReference type="InterPro" id="IPR013083">
    <property type="entry name" value="Znf_RING/FYVE/PHD"/>
</dbReference>
<dbReference type="OrthoDB" id="8062037at2759"/>
<dbReference type="SUPFAM" id="SSF57850">
    <property type="entry name" value="RING/U-box"/>
    <property type="match status" value="1"/>
</dbReference>
<feature type="non-terminal residue" evidence="2">
    <location>
        <position position="1"/>
    </location>
</feature>
<sequence length="89" mass="10175">DDEFDSSYDALLRLSERLGDVKPKGVPADKVSSLAVFKYAEWPMPTRSANHFLILQDYEDDEDVMLGRCNHGFHRDCFAAWLKEHGTCP</sequence>
<evidence type="ECO:0000313" key="3">
    <source>
        <dbReference type="Proteomes" id="UP000193467"/>
    </source>
</evidence>
<dbReference type="EMBL" id="MCGR01000011">
    <property type="protein sequence ID" value="ORY88274.1"/>
    <property type="molecule type" value="Genomic_DNA"/>
</dbReference>
<accession>A0A1Y2FWA7</accession>
<dbReference type="GO" id="GO:0061630">
    <property type="term" value="F:ubiquitin protein ligase activity"/>
    <property type="evidence" value="ECO:0007669"/>
    <property type="project" value="TreeGrafter"/>
</dbReference>
<dbReference type="InParanoid" id="A0A1Y2FWA7"/>
<comment type="caution">
    <text evidence="2">The sequence shown here is derived from an EMBL/GenBank/DDBJ whole genome shotgun (WGS) entry which is preliminary data.</text>
</comment>
<proteinExistence type="predicted"/>
<feature type="domain" description="RING-type" evidence="1">
    <location>
        <begin position="55"/>
        <end position="89"/>
    </location>
</feature>
<dbReference type="AlphaFoldDB" id="A0A1Y2FWA7"/>
<evidence type="ECO:0000259" key="1">
    <source>
        <dbReference type="Pfam" id="PF13639"/>
    </source>
</evidence>
<dbReference type="STRING" id="106004.A0A1Y2FWA7"/>
<keyword evidence="3" id="KW-1185">Reference proteome</keyword>
<dbReference type="Gene3D" id="3.30.40.10">
    <property type="entry name" value="Zinc/RING finger domain, C3HC4 (zinc finger)"/>
    <property type="match status" value="1"/>
</dbReference>
<name>A0A1Y2FWA7_9BASI</name>
<gene>
    <name evidence="2" type="ORF">BCR35DRAFT_263641</name>
</gene>
<reference evidence="2 3" key="1">
    <citation type="submission" date="2016-07" db="EMBL/GenBank/DDBJ databases">
        <title>Pervasive Adenine N6-methylation of Active Genes in Fungi.</title>
        <authorList>
            <consortium name="DOE Joint Genome Institute"/>
            <person name="Mondo S.J."/>
            <person name="Dannebaum R.O."/>
            <person name="Kuo R.C."/>
            <person name="Labutti K."/>
            <person name="Haridas S."/>
            <person name="Kuo A."/>
            <person name="Salamov A."/>
            <person name="Ahrendt S.R."/>
            <person name="Lipzen A."/>
            <person name="Sullivan W."/>
            <person name="Andreopoulos W.B."/>
            <person name="Clum A."/>
            <person name="Lindquist E."/>
            <person name="Daum C."/>
            <person name="Ramamoorthy G.K."/>
            <person name="Gryganskyi A."/>
            <person name="Culley D."/>
            <person name="Magnuson J.K."/>
            <person name="James T.Y."/>
            <person name="O'Malley M.A."/>
            <person name="Stajich J.E."/>
            <person name="Spatafora J.W."/>
            <person name="Visel A."/>
            <person name="Grigoriev I.V."/>
        </authorList>
    </citation>
    <scope>NUCLEOTIDE SEQUENCE [LARGE SCALE GENOMIC DNA]</scope>
    <source>
        <strain evidence="2 3">62-1032</strain>
    </source>
</reference>
<evidence type="ECO:0000313" key="2">
    <source>
        <dbReference type="EMBL" id="ORY88274.1"/>
    </source>
</evidence>
<dbReference type="Pfam" id="PF13639">
    <property type="entry name" value="zf-RING_2"/>
    <property type="match status" value="1"/>
</dbReference>
<dbReference type="PANTHER" id="PTHR46171">
    <property type="entry name" value="GH10160P"/>
    <property type="match status" value="1"/>
</dbReference>
<protein>
    <recommendedName>
        <fullName evidence="1">RING-type domain-containing protein</fullName>
    </recommendedName>
</protein>
<dbReference type="PANTHER" id="PTHR46171:SF3">
    <property type="entry name" value="GH10160P"/>
    <property type="match status" value="1"/>
</dbReference>